<keyword evidence="3" id="KW-0805">Transcription regulation</keyword>
<name>S8E2D3_FOMSC</name>
<dbReference type="GO" id="GO:0003677">
    <property type="term" value="F:DNA binding"/>
    <property type="evidence" value="ECO:0007669"/>
    <property type="project" value="InterPro"/>
</dbReference>
<dbReference type="PANTHER" id="PTHR47338:SF29">
    <property type="entry name" value="ZN(2)-C6 FUNGAL-TYPE DOMAIN-CONTAINING PROTEIN"/>
    <property type="match status" value="1"/>
</dbReference>
<evidence type="ECO:0000313" key="7">
    <source>
        <dbReference type="EMBL" id="EPS98947.1"/>
    </source>
</evidence>
<dbReference type="InParanoid" id="S8E2D3"/>
<comment type="subcellular location">
    <subcellularLocation>
        <location evidence="1">Nucleus</location>
    </subcellularLocation>
</comment>
<evidence type="ECO:0000256" key="1">
    <source>
        <dbReference type="ARBA" id="ARBA00004123"/>
    </source>
</evidence>
<keyword evidence="5" id="KW-0539">Nucleus</keyword>
<dbReference type="OrthoDB" id="2309723at2759"/>
<dbReference type="EMBL" id="KE504160">
    <property type="protein sequence ID" value="EPS98947.1"/>
    <property type="molecule type" value="Genomic_DNA"/>
</dbReference>
<dbReference type="CDD" id="cd12148">
    <property type="entry name" value="fungal_TF_MHR"/>
    <property type="match status" value="1"/>
</dbReference>
<accession>S8E2D3</accession>
<keyword evidence="2" id="KW-0479">Metal-binding</keyword>
<organism evidence="7 8">
    <name type="scientific">Fomitopsis schrenkii</name>
    <name type="common">Brown rot fungus</name>
    <dbReference type="NCBI Taxonomy" id="2126942"/>
    <lineage>
        <taxon>Eukaryota</taxon>
        <taxon>Fungi</taxon>
        <taxon>Dikarya</taxon>
        <taxon>Basidiomycota</taxon>
        <taxon>Agaricomycotina</taxon>
        <taxon>Agaricomycetes</taxon>
        <taxon>Polyporales</taxon>
        <taxon>Fomitopsis</taxon>
    </lineage>
</organism>
<evidence type="ECO:0000256" key="4">
    <source>
        <dbReference type="ARBA" id="ARBA00023163"/>
    </source>
</evidence>
<evidence type="ECO:0000256" key="2">
    <source>
        <dbReference type="ARBA" id="ARBA00022723"/>
    </source>
</evidence>
<dbReference type="Pfam" id="PF04082">
    <property type="entry name" value="Fungal_trans"/>
    <property type="match status" value="1"/>
</dbReference>
<dbReference type="HOGENOM" id="CLU_022337_1_0_1"/>
<evidence type="ECO:0000256" key="5">
    <source>
        <dbReference type="ARBA" id="ARBA00023242"/>
    </source>
</evidence>
<protein>
    <recommendedName>
        <fullName evidence="6">Xylanolytic transcriptional activator regulatory domain-containing protein</fullName>
    </recommendedName>
</protein>
<dbReference type="STRING" id="743788.S8E2D3"/>
<dbReference type="eggNOG" id="ENOG502SQZ9">
    <property type="taxonomic scope" value="Eukaryota"/>
</dbReference>
<dbReference type="InterPro" id="IPR007219">
    <property type="entry name" value="XnlR_reg_dom"/>
</dbReference>
<evidence type="ECO:0000313" key="8">
    <source>
        <dbReference type="Proteomes" id="UP000015241"/>
    </source>
</evidence>
<proteinExistence type="predicted"/>
<dbReference type="GO" id="GO:0008270">
    <property type="term" value="F:zinc ion binding"/>
    <property type="evidence" value="ECO:0007669"/>
    <property type="project" value="InterPro"/>
</dbReference>
<dbReference type="Proteomes" id="UP000015241">
    <property type="component" value="Unassembled WGS sequence"/>
</dbReference>
<feature type="non-terminal residue" evidence="7">
    <location>
        <position position="1"/>
    </location>
</feature>
<keyword evidence="8" id="KW-1185">Reference proteome</keyword>
<evidence type="ECO:0000256" key="3">
    <source>
        <dbReference type="ARBA" id="ARBA00023015"/>
    </source>
</evidence>
<dbReference type="GO" id="GO:0006351">
    <property type="term" value="P:DNA-templated transcription"/>
    <property type="evidence" value="ECO:0007669"/>
    <property type="project" value="InterPro"/>
</dbReference>
<sequence length="370" mass="40846">LATLPEDPPAETVQLLLQHFLPHADQVGFFLHKERFVSVATSADAQHRTAHLSRALLNAVYLCGAHLSCIDTLTVHKPTLLARAVEAVSSDLAGHGRYPITHTIQAEVILANYFFCVGRMLEGKYHASAAVALVLSARLHKIRALFPSDRHPPADEPLDRIEEGERINAFWTVFALDKEWAVVSGTPSQLDGKDGPVAVDTPWPLDIEEYEYPGLAPEVRGSRTVHNFLHDVPSTCTWGTSFLAMRAKAAAVLEYATRLATSVPELAYAEEVQRVSRVIESFVASLPRIHSQLDTRDICHLLVIHTQAHVAMILLHRNAVEENNIIPYQCLNSARAAVTQVIGQVDLHQLHFVDPILAVSDPIEPPVSRN</sequence>
<keyword evidence="4" id="KW-0804">Transcription</keyword>
<dbReference type="InterPro" id="IPR050815">
    <property type="entry name" value="TF_fung"/>
</dbReference>
<gene>
    <name evidence="7" type="ORF">FOMPIDRAFT_1125210</name>
</gene>
<feature type="domain" description="Xylanolytic transcriptional activator regulatory" evidence="6">
    <location>
        <begin position="30"/>
        <end position="194"/>
    </location>
</feature>
<dbReference type="PANTHER" id="PTHR47338">
    <property type="entry name" value="ZN(II)2CYS6 TRANSCRIPTION FACTOR (EUROFUNG)-RELATED"/>
    <property type="match status" value="1"/>
</dbReference>
<dbReference type="GO" id="GO:0005634">
    <property type="term" value="C:nucleus"/>
    <property type="evidence" value="ECO:0007669"/>
    <property type="project" value="UniProtKB-SubCell"/>
</dbReference>
<reference evidence="7 8" key="1">
    <citation type="journal article" date="2012" name="Science">
        <title>The Paleozoic origin of enzymatic lignin decomposition reconstructed from 31 fungal genomes.</title>
        <authorList>
            <person name="Floudas D."/>
            <person name="Binder M."/>
            <person name="Riley R."/>
            <person name="Barry K."/>
            <person name="Blanchette R.A."/>
            <person name="Henrissat B."/>
            <person name="Martinez A.T."/>
            <person name="Otillar R."/>
            <person name="Spatafora J.W."/>
            <person name="Yadav J.S."/>
            <person name="Aerts A."/>
            <person name="Benoit I."/>
            <person name="Boyd A."/>
            <person name="Carlson A."/>
            <person name="Copeland A."/>
            <person name="Coutinho P.M."/>
            <person name="de Vries R.P."/>
            <person name="Ferreira P."/>
            <person name="Findley K."/>
            <person name="Foster B."/>
            <person name="Gaskell J."/>
            <person name="Glotzer D."/>
            <person name="Gorecki P."/>
            <person name="Heitman J."/>
            <person name="Hesse C."/>
            <person name="Hori C."/>
            <person name="Igarashi K."/>
            <person name="Jurgens J.A."/>
            <person name="Kallen N."/>
            <person name="Kersten P."/>
            <person name="Kohler A."/>
            <person name="Kuees U."/>
            <person name="Kumar T.K.A."/>
            <person name="Kuo A."/>
            <person name="LaButti K."/>
            <person name="Larrondo L.F."/>
            <person name="Lindquist E."/>
            <person name="Ling A."/>
            <person name="Lombard V."/>
            <person name="Lucas S."/>
            <person name="Lundell T."/>
            <person name="Martin R."/>
            <person name="McLaughlin D.J."/>
            <person name="Morgenstern I."/>
            <person name="Morin E."/>
            <person name="Murat C."/>
            <person name="Nagy L.G."/>
            <person name="Nolan M."/>
            <person name="Ohm R.A."/>
            <person name="Patyshakuliyeva A."/>
            <person name="Rokas A."/>
            <person name="Ruiz-Duenas F.J."/>
            <person name="Sabat G."/>
            <person name="Salamov A."/>
            <person name="Samejima M."/>
            <person name="Schmutz J."/>
            <person name="Slot J.C."/>
            <person name="St John F."/>
            <person name="Stenlid J."/>
            <person name="Sun H."/>
            <person name="Sun S."/>
            <person name="Syed K."/>
            <person name="Tsang A."/>
            <person name="Wiebenga A."/>
            <person name="Young D."/>
            <person name="Pisabarro A."/>
            <person name="Eastwood D.C."/>
            <person name="Martin F."/>
            <person name="Cullen D."/>
            <person name="Grigoriev I.V."/>
            <person name="Hibbett D.S."/>
        </authorList>
    </citation>
    <scope>NUCLEOTIDE SEQUENCE</scope>
    <source>
        <strain evidence="8">FP-58527</strain>
    </source>
</reference>
<dbReference type="GO" id="GO:0000981">
    <property type="term" value="F:DNA-binding transcription factor activity, RNA polymerase II-specific"/>
    <property type="evidence" value="ECO:0007669"/>
    <property type="project" value="InterPro"/>
</dbReference>
<evidence type="ECO:0000259" key="6">
    <source>
        <dbReference type="Pfam" id="PF04082"/>
    </source>
</evidence>
<dbReference type="AlphaFoldDB" id="S8E2D3"/>